<proteinExistence type="predicted"/>
<dbReference type="EMBL" id="CM042049">
    <property type="protein sequence ID" value="KAI3746487.1"/>
    <property type="molecule type" value="Genomic_DNA"/>
</dbReference>
<reference evidence="2" key="1">
    <citation type="journal article" date="2022" name="Mol. Ecol. Resour.">
        <title>The genomes of chicory, endive, great burdock and yacon provide insights into Asteraceae palaeo-polyploidization history and plant inulin production.</title>
        <authorList>
            <person name="Fan W."/>
            <person name="Wang S."/>
            <person name="Wang H."/>
            <person name="Wang A."/>
            <person name="Jiang F."/>
            <person name="Liu H."/>
            <person name="Zhao H."/>
            <person name="Xu D."/>
            <person name="Zhang Y."/>
        </authorList>
    </citation>
    <scope>NUCLEOTIDE SEQUENCE [LARGE SCALE GENOMIC DNA]</scope>
    <source>
        <strain evidence="2">cv. Niubang</strain>
    </source>
</reference>
<evidence type="ECO:0000313" key="2">
    <source>
        <dbReference type="Proteomes" id="UP001055879"/>
    </source>
</evidence>
<organism evidence="1 2">
    <name type="scientific">Arctium lappa</name>
    <name type="common">Greater burdock</name>
    <name type="synonym">Lappa major</name>
    <dbReference type="NCBI Taxonomy" id="4217"/>
    <lineage>
        <taxon>Eukaryota</taxon>
        <taxon>Viridiplantae</taxon>
        <taxon>Streptophyta</taxon>
        <taxon>Embryophyta</taxon>
        <taxon>Tracheophyta</taxon>
        <taxon>Spermatophyta</taxon>
        <taxon>Magnoliopsida</taxon>
        <taxon>eudicotyledons</taxon>
        <taxon>Gunneridae</taxon>
        <taxon>Pentapetalae</taxon>
        <taxon>asterids</taxon>
        <taxon>campanulids</taxon>
        <taxon>Asterales</taxon>
        <taxon>Asteraceae</taxon>
        <taxon>Carduoideae</taxon>
        <taxon>Cardueae</taxon>
        <taxon>Arctiinae</taxon>
        <taxon>Arctium</taxon>
    </lineage>
</organism>
<reference evidence="1 2" key="2">
    <citation type="journal article" date="2022" name="Mol. Ecol. Resour.">
        <title>The genomes of chicory, endive, great burdock and yacon provide insights into Asteraceae paleo-polyploidization history and plant inulin production.</title>
        <authorList>
            <person name="Fan W."/>
            <person name="Wang S."/>
            <person name="Wang H."/>
            <person name="Wang A."/>
            <person name="Jiang F."/>
            <person name="Liu H."/>
            <person name="Zhao H."/>
            <person name="Xu D."/>
            <person name="Zhang Y."/>
        </authorList>
    </citation>
    <scope>NUCLEOTIDE SEQUENCE [LARGE SCALE GENOMIC DNA]</scope>
    <source>
        <strain evidence="2">cv. Niubang</strain>
    </source>
</reference>
<sequence>MEKEIRNHKETQRKGETKPKAAFYYFLLSTSLTLCCGCEEGHCLFELLMRKNLAVKLHCNTSSSLSSLSISSL</sequence>
<comment type="caution">
    <text evidence="1">The sequence shown here is derived from an EMBL/GenBank/DDBJ whole genome shotgun (WGS) entry which is preliminary data.</text>
</comment>
<dbReference type="Proteomes" id="UP001055879">
    <property type="component" value="Linkage Group LG03"/>
</dbReference>
<accession>A0ACB9DJL6</accession>
<gene>
    <name evidence="1" type="ORF">L6452_08921</name>
</gene>
<name>A0ACB9DJL6_ARCLA</name>
<evidence type="ECO:0000313" key="1">
    <source>
        <dbReference type="EMBL" id="KAI3746487.1"/>
    </source>
</evidence>
<protein>
    <submittedName>
        <fullName evidence="1">Uncharacterized protein</fullName>
    </submittedName>
</protein>
<keyword evidence="2" id="KW-1185">Reference proteome</keyword>